<evidence type="ECO:0000313" key="11">
    <source>
        <dbReference type="EMBL" id="CAK0890867.1"/>
    </source>
</evidence>
<keyword evidence="2" id="KW-0489">Methyltransferase</keyword>
<evidence type="ECO:0000256" key="10">
    <source>
        <dbReference type="ARBA" id="ARBA00048167"/>
    </source>
</evidence>
<proteinExistence type="inferred from homology"/>
<comment type="catalytic activity">
    <reaction evidence="9">
        <text>N-terminal L-prolyl-L-prolyl-L-lysyl-[protein] + 2 S-adenosyl-L-methionine = N-terminal N,N-dimethyl-L-prolyl-L-prolyl-L-lysyl-[protein] + 2 S-adenosyl-L-homocysteine + 2 H(+)</text>
        <dbReference type="Rhea" id="RHEA:54736"/>
        <dbReference type="Rhea" id="RHEA-COMP:13787"/>
        <dbReference type="Rhea" id="RHEA-COMP:13974"/>
        <dbReference type="ChEBI" id="CHEBI:15378"/>
        <dbReference type="ChEBI" id="CHEBI:57856"/>
        <dbReference type="ChEBI" id="CHEBI:59789"/>
        <dbReference type="ChEBI" id="CHEBI:138059"/>
        <dbReference type="ChEBI" id="CHEBI:138318"/>
        <dbReference type="EC" id="2.1.1.244"/>
    </reaction>
</comment>
<name>A0ABN9WZG7_9DINO</name>
<dbReference type="Proteomes" id="UP001189429">
    <property type="component" value="Unassembled WGS sequence"/>
</dbReference>
<evidence type="ECO:0000256" key="8">
    <source>
        <dbReference type="ARBA" id="ARBA00047306"/>
    </source>
</evidence>
<dbReference type="CDD" id="cd02440">
    <property type="entry name" value="AdoMet_MTases"/>
    <property type="match status" value="1"/>
</dbReference>
<accession>A0ABN9WZG7</accession>
<dbReference type="PANTHER" id="PTHR12753">
    <property type="entry name" value="AD-003 - RELATED"/>
    <property type="match status" value="1"/>
</dbReference>
<evidence type="ECO:0000256" key="4">
    <source>
        <dbReference type="ARBA" id="ARBA00022691"/>
    </source>
</evidence>
<dbReference type="Gene3D" id="3.40.50.150">
    <property type="entry name" value="Vaccinia Virus protein VP39"/>
    <property type="match status" value="1"/>
</dbReference>
<evidence type="ECO:0000256" key="6">
    <source>
        <dbReference type="ARBA" id="ARBA00039449"/>
    </source>
</evidence>
<evidence type="ECO:0000256" key="2">
    <source>
        <dbReference type="ARBA" id="ARBA00022603"/>
    </source>
</evidence>
<protein>
    <recommendedName>
        <fullName evidence="6">Alpha N-terminal protein methyltransferase 1</fullName>
        <ecNumber evidence="5">2.1.1.244</ecNumber>
    </recommendedName>
    <alternativeName>
        <fullName evidence="7">X-Pro-Lys N-terminal protein methyltransferase 1</fullName>
    </alternativeName>
</protein>
<evidence type="ECO:0000256" key="1">
    <source>
        <dbReference type="ARBA" id="ARBA00009059"/>
    </source>
</evidence>
<comment type="similarity">
    <text evidence="1">Belongs to the methyltransferase superfamily. NTM1 family.</text>
</comment>
<dbReference type="InterPro" id="IPR008576">
    <property type="entry name" value="MeTrfase_NTM1"/>
</dbReference>
<gene>
    <name evidence="11" type="ORF">PCOR1329_LOCUS70967</name>
</gene>
<comment type="catalytic activity">
    <reaction evidence="8">
        <text>N-terminal L-seryl-L-prolyl-L-lysyl-[protein] + 3 S-adenosyl-L-methionine = N-terminal N,N,N-trimethyl-L-seryl-L-prolyl-L-lysyl-[protein] + 3 S-adenosyl-L-homocysteine + 3 H(+)</text>
        <dbReference type="Rhea" id="RHEA:54724"/>
        <dbReference type="Rhea" id="RHEA-COMP:13789"/>
        <dbReference type="Rhea" id="RHEA-COMP:13973"/>
        <dbReference type="ChEBI" id="CHEBI:15378"/>
        <dbReference type="ChEBI" id="CHEBI:57856"/>
        <dbReference type="ChEBI" id="CHEBI:59789"/>
        <dbReference type="ChEBI" id="CHEBI:138061"/>
        <dbReference type="ChEBI" id="CHEBI:138317"/>
        <dbReference type="EC" id="2.1.1.244"/>
    </reaction>
</comment>
<dbReference type="Pfam" id="PF05891">
    <property type="entry name" value="Methyltransf_PK"/>
    <property type="match status" value="1"/>
</dbReference>
<evidence type="ECO:0000256" key="9">
    <source>
        <dbReference type="ARBA" id="ARBA00047885"/>
    </source>
</evidence>
<keyword evidence="12" id="KW-1185">Reference proteome</keyword>
<evidence type="ECO:0000313" key="12">
    <source>
        <dbReference type="Proteomes" id="UP001189429"/>
    </source>
</evidence>
<evidence type="ECO:0000256" key="3">
    <source>
        <dbReference type="ARBA" id="ARBA00022679"/>
    </source>
</evidence>
<comment type="catalytic activity">
    <reaction evidence="10">
        <text>N-terminal L-alanyl-L-prolyl-L-lysyl-[protein] + 3 S-adenosyl-L-methionine = N-terminal N,N,N-trimethyl-L-alanyl-L-prolyl-L-lysyl-[protein] + 3 S-adenosyl-L-homocysteine + 3 H(+)</text>
        <dbReference type="Rhea" id="RHEA:54712"/>
        <dbReference type="Rhea" id="RHEA-COMP:13785"/>
        <dbReference type="Rhea" id="RHEA-COMP:13971"/>
        <dbReference type="ChEBI" id="CHEBI:15378"/>
        <dbReference type="ChEBI" id="CHEBI:57856"/>
        <dbReference type="ChEBI" id="CHEBI:59789"/>
        <dbReference type="ChEBI" id="CHEBI:138057"/>
        <dbReference type="ChEBI" id="CHEBI:138315"/>
        <dbReference type="EC" id="2.1.1.244"/>
    </reaction>
</comment>
<keyword evidence="3" id="KW-0808">Transferase</keyword>
<sequence>MGVRVNLASNRDRGKRAIVIVDAPLQLEQLQKLSKNKLRLKATRFFAEGGSELQRGDALKQDQLVLCSAGEDYEAPGYGLTAEAALVLPGAGGGLPGSAEEPPPPPAIVGVGGDGAPLGGLGEFWGARPREGWYASNHGFWQEVGRRGDAEAASGVDDPDGDVQASKVFMNQLVADGIIHTRASGRGQNSGAARARRALDIGSGAGRVTKDLLLRCVDEVHLVEGSDDLIQQSRRLLGKRQCAQCHFYVFQLQNAADGVPFPTDGRFDIRLGAAGVGVPHRRRRRRGAPTLPRRRLWRWYPRGRHAEGLQEVRFGSEGEPGCMFFAELAPDVGRGCCSIVPDAHHQWLFCRAGLDVASQDWDGEFVTYGLRRA</sequence>
<organism evidence="11 12">
    <name type="scientific">Prorocentrum cordatum</name>
    <dbReference type="NCBI Taxonomy" id="2364126"/>
    <lineage>
        <taxon>Eukaryota</taxon>
        <taxon>Sar</taxon>
        <taxon>Alveolata</taxon>
        <taxon>Dinophyceae</taxon>
        <taxon>Prorocentrales</taxon>
        <taxon>Prorocentraceae</taxon>
        <taxon>Prorocentrum</taxon>
    </lineage>
</organism>
<dbReference type="InterPro" id="IPR029063">
    <property type="entry name" value="SAM-dependent_MTases_sf"/>
</dbReference>
<keyword evidence="4" id="KW-0949">S-adenosyl-L-methionine</keyword>
<dbReference type="EC" id="2.1.1.244" evidence="5"/>
<dbReference type="EMBL" id="CAUYUJ010019394">
    <property type="protein sequence ID" value="CAK0890867.1"/>
    <property type="molecule type" value="Genomic_DNA"/>
</dbReference>
<dbReference type="PANTHER" id="PTHR12753:SF0">
    <property type="entry name" value="ALPHA N-TERMINAL PROTEIN METHYLTRANSFERASE 1"/>
    <property type="match status" value="1"/>
</dbReference>
<reference evidence="11" key="1">
    <citation type="submission" date="2023-10" db="EMBL/GenBank/DDBJ databases">
        <authorList>
            <person name="Chen Y."/>
            <person name="Shah S."/>
            <person name="Dougan E. K."/>
            <person name="Thang M."/>
            <person name="Chan C."/>
        </authorList>
    </citation>
    <scope>NUCLEOTIDE SEQUENCE [LARGE SCALE GENOMIC DNA]</scope>
</reference>
<dbReference type="SUPFAM" id="SSF53335">
    <property type="entry name" value="S-adenosyl-L-methionine-dependent methyltransferases"/>
    <property type="match status" value="1"/>
</dbReference>
<evidence type="ECO:0000256" key="5">
    <source>
        <dbReference type="ARBA" id="ARBA00039112"/>
    </source>
</evidence>
<evidence type="ECO:0000256" key="7">
    <source>
        <dbReference type="ARBA" id="ARBA00043129"/>
    </source>
</evidence>
<comment type="caution">
    <text evidence="11">The sequence shown here is derived from an EMBL/GenBank/DDBJ whole genome shotgun (WGS) entry which is preliminary data.</text>
</comment>